<keyword evidence="10" id="KW-1185">Reference proteome</keyword>
<dbReference type="Pfam" id="PF01704">
    <property type="entry name" value="UDPGP"/>
    <property type="match status" value="1"/>
</dbReference>
<dbReference type="InterPro" id="IPR029044">
    <property type="entry name" value="Nucleotide-diphossugar_trans"/>
</dbReference>
<dbReference type="EC" id="2.7.7.9" evidence="3"/>
<dbReference type="GO" id="GO:0006011">
    <property type="term" value="P:UDP-alpha-D-glucose metabolic process"/>
    <property type="evidence" value="ECO:0007669"/>
    <property type="project" value="InterPro"/>
</dbReference>
<comment type="subunit">
    <text evidence="2">Homooctamer.</text>
</comment>
<keyword evidence="6 9" id="KW-0548">Nucleotidyltransferase</keyword>
<proteinExistence type="inferred from homology"/>
<dbReference type="EMBL" id="BMAW01024744">
    <property type="protein sequence ID" value="GFT89308.1"/>
    <property type="molecule type" value="Genomic_DNA"/>
</dbReference>
<reference evidence="9" key="1">
    <citation type="submission" date="2020-08" db="EMBL/GenBank/DDBJ databases">
        <title>Multicomponent nature underlies the extraordinary mechanical properties of spider dragline silk.</title>
        <authorList>
            <person name="Kono N."/>
            <person name="Nakamura H."/>
            <person name="Mori M."/>
            <person name="Yoshida Y."/>
            <person name="Ohtoshi R."/>
            <person name="Malay A.D."/>
            <person name="Moran D.A.P."/>
            <person name="Tomita M."/>
            <person name="Numata K."/>
            <person name="Arakawa K."/>
        </authorList>
    </citation>
    <scope>NUCLEOTIDE SEQUENCE</scope>
</reference>
<evidence type="ECO:0000256" key="5">
    <source>
        <dbReference type="ARBA" id="ARBA00022679"/>
    </source>
</evidence>
<dbReference type="InterPro" id="IPR016267">
    <property type="entry name" value="UDPGP_trans"/>
</dbReference>
<evidence type="ECO:0000256" key="2">
    <source>
        <dbReference type="ARBA" id="ARBA00011823"/>
    </source>
</evidence>
<dbReference type="Gene3D" id="3.90.550.10">
    <property type="entry name" value="Spore Coat Polysaccharide Biosynthesis Protein SpsA, Chain A"/>
    <property type="match status" value="1"/>
</dbReference>
<evidence type="ECO:0000256" key="7">
    <source>
        <dbReference type="ARBA" id="ARBA00023579"/>
    </source>
</evidence>
<comment type="catalytic activity">
    <reaction evidence="8">
        <text>alpha-D-glucose 1-phosphate + UTP + H(+) = UDP-alpha-D-glucose + diphosphate</text>
        <dbReference type="Rhea" id="RHEA:19889"/>
        <dbReference type="ChEBI" id="CHEBI:15378"/>
        <dbReference type="ChEBI" id="CHEBI:33019"/>
        <dbReference type="ChEBI" id="CHEBI:46398"/>
        <dbReference type="ChEBI" id="CHEBI:58601"/>
        <dbReference type="ChEBI" id="CHEBI:58885"/>
        <dbReference type="EC" id="2.7.7.9"/>
    </reaction>
    <physiologicalReaction direction="left-to-right" evidence="8">
        <dbReference type="Rhea" id="RHEA:19890"/>
    </physiologicalReaction>
</comment>
<organism evidence="9 10">
    <name type="scientific">Nephila pilipes</name>
    <name type="common">Giant wood spider</name>
    <name type="synonym">Nephila maculata</name>
    <dbReference type="NCBI Taxonomy" id="299642"/>
    <lineage>
        <taxon>Eukaryota</taxon>
        <taxon>Metazoa</taxon>
        <taxon>Ecdysozoa</taxon>
        <taxon>Arthropoda</taxon>
        <taxon>Chelicerata</taxon>
        <taxon>Arachnida</taxon>
        <taxon>Araneae</taxon>
        <taxon>Araneomorphae</taxon>
        <taxon>Entelegynae</taxon>
        <taxon>Araneoidea</taxon>
        <taxon>Nephilidae</taxon>
        <taxon>Nephila</taxon>
    </lineage>
</organism>
<protein>
    <recommendedName>
        <fullName evidence="4">UTP--glucose-1-phosphate uridylyltransferase</fullName>
        <ecNumber evidence="3">2.7.7.9</ecNumber>
    </recommendedName>
</protein>
<evidence type="ECO:0000313" key="9">
    <source>
        <dbReference type="EMBL" id="GFT89308.1"/>
    </source>
</evidence>
<sequence>MGSTMKCAAPKALIPICSNMTFLDFTVQQIENLNIESEVNVTLVLMNSVKTRDSTEDMLRKIRILQIKIHTFMQDRYPHISSETFNLFLILSMRTKVFVPTRSWKLL</sequence>
<comment type="similarity">
    <text evidence="1">Belongs to the UDPGP type 1 family.</text>
</comment>
<evidence type="ECO:0000256" key="1">
    <source>
        <dbReference type="ARBA" id="ARBA00010401"/>
    </source>
</evidence>
<evidence type="ECO:0000313" key="10">
    <source>
        <dbReference type="Proteomes" id="UP000887013"/>
    </source>
</evidence>
<accession>A0A8X6U7I3</accession>
<dbReference type="PANTHER" id="PTHR43511">
    <property type="match status" value="1"/>
</dbReference>
<keyword evidence="5" id="KW-0808">Transferase</keyword>
<evidence type="ECO:0000256" key="4">
    <source>
        <dbReference type="ARBA" id="ARBA00019048"/>
    </source>
</evidence>
<name>A0A8X6U7I3_NEPPI</name>
<evidence type="ECO:0000256" key="8">
    <source>
        <dbReference type="ARBA" id="ARBA00047432"/>
    </source>
</evidence>
<comment type="caution">
    <text evidence="9">The sequence shown here is derived from an EMBL/GenBank/DDBJ whole genome shotgun (WGS) entry which is preliminary data.</text>
</comment>
<comment type="function">
    <text evidence="7">UTP--glucose-1-phosphate uridylyltransferase catalyzing the conversion of glucose-1-phosphate into UDP-glucose, a crucial precursor for the production of glycogen.</text>
</comment>
<gene>
    <name evidence="9" type="primary">NCL1_25235</name>
    <name evidence="9" type="ORF">NPIL_243321</name>
</gene>
<dbReference type="GO" id="GO:0003983">
    <property type="term" value="F:UTP:glucose-1-phosphate uridylyltransferase activity"/>
    <property type="evidence" value="ECO:0007669"/>
    <property type="project" value="UniProtKB-EC"/>
</dbReference>
<dbReference type="SUPFAM" id="SSF53448">
    <property type="entry name" value="Nucleotide-diphospho-sugar transferases"/>
    <property type="match status" value="1"/>
</dbReference>
<dbReference type="InterPro" id="IPR002618">
    <property type="entry name" value="UDPGP_fam"/>
</dbReference>
<dbReference type="AlphaFoldDB" id="A0A8X6U7I3"/>
<evidence type="ECO:0000256" key="3">
    <source>
        <dbReference type="ARBA" id="ARBA00012415"/>
    </source>
</evidence>
<evidence type="ECO:0000256" key="6">
    <source>
        <dbReference type="ARBA" id="ARBA00022695"/>
    </source>
</evidence>
<dbReference type="Proteomes" id="UP000887013">
    <property type="component" value="Unassembled WGS sequence"/>
</dbReference>